<feature type="non-terminal residue" evidence="12">
    <location>
        <position position="204"/>
    </location>
</feature>
<keyword evidence="3" id="KW-0677">Repeat</keyword>
<name>A0AAV5WB27_9BILA</name>
<evidence type="ECO:0000313" key="13">
    <source>
        <dbReference type="Proteomes" id="UP001432322"/>
    </source>
</evidence>
<keyword evidence="4 9" id="KW-0863">Zinc-finger</keyword>
<organism evidence="12 13">
    <name type="scientific">Pristionchus fissidentatus</name>
    <dbReference type="NCBI Taxonomy" id="1538716"/>
    <lineage>
        <taxon>Eukaryota</taxon>
        <taxon>Metazoa</taxon>
        <taxon>Ecdysozoa</taxon>
        <taxon>Nematoda</taxon>
        <taxon>Chromadorea</taxon>
        <taxon>Rhabditida</taxon>
        <taxon>Rhabditina</taxon>
        <taxon>Diplogasteromorpha</taxon>
        <taxon>Diplogasteroidea</taxon>
        <taxon>Neodiplogasteridae</taxon>
        <taxon>Pristionchus</taxon>
    </lineage>
</organism>
<dbReference type="SUPFAM" id="SSF57667">
    <property type="entry name" value="beta-beta-alpha zinc fingers"/>
    <property type="match status" value="2"/>
</dbReference>
<evidence type="ECO:0000256" key="7">
    <source>
        <dbReference type="ARBA" id="ARBA00023242"/>
    </source>
</evidence>
<dbReference type="GO" id="GO:0055059">
    <property type="term" value="P:asymmetric neuroblast division"/>
    <property type="evidence" value="ECO:0007669"/>
    <property type="project" value="UniProtKB-ARBA"/>
</dbReference>
<evidence type="ECO:0000256" key="1">
    <source>
        <dbReference type="ARBA" id="ARBA00004123"/>
    </source>
</evidence>
<keyword evidence="2" id="KW-0479">Metal-binding</keyword>
<gene>
    <name evidence="12" type="ORF">PFISCL1PPCAC_18895</name>
</gene>
<feature type="domain" description="C2H2-type" evidence="11">
    <location>
        <begin position="182"/>
        <end position="204"/>
    </location>
</feature>
<protein>
    <recommendedName>
        <fullName evidence="11">C2H2-type domain-containing protein</fullName>
    </recommendedName>
</protein>
<evidence type="ECO:0000259" key="11">
    <source>
        <dbReference type="PROSITE" id="PS50157"/>
    </source>
</evidence>
<feature type="non-terminal residue" evidence="12">
    <location>
        <position position="1"/>
    </location>
</feature>
<evidence type="ECO:0000256" key="2">
    <source>
        <dbReference type="ARBA" id="ARBA00022723"/>
    </source>
</evidence>
<evidence type="ECO:0000256" key="5">
    <source>
        <dbReference type="ARBA" id="ARBA00022833"/>
    </source>
</evidence>
<dbReference type="InterPro" id="IPR013087">
    <property type="entry name" value="Znf_C2H2_type"/>
</dbReference>
<feature type="domain" description="C2H2-type" evidence="11">
    <location>
        <begin position="154"/>
        <end position="181"/>
    </location>
</feature>
<evidence type="ECO:0000256" key="3">
    <source>
        <dbReference type="ARBA" id="ARBA00022737"/>
    </source>
</evidence>
<dbReference type="EMBL" id="BTSY01000005">
    <property type="protein sequence ID" value="GMT27598.1"/>
    <property type="molecule type" value="Genomic_DNA"/>
</dbReference>
<dbReference type="FunFam" id="3.30.160.60:FF:000260">
    <property type="entry name" value="Spalt-like transcription factor 1"/>
    <property type="match status" value="1"/>
</dbReference>
<keyword evidence="5" id="KW-0862">Zinc</keyword>
<dbReference type="AlphaFoldDB" id="A0AAV5WB27"/>
<dbReference type="Pfam" id="PF00096">
    <property type="entry name" value="zf-C2H2"/>
    <property type="match status" value="3"/>
</dbReference>
<evidence type="ECO:0000256" key="6">
    <source>
        <dbReference type="ARBA" id="ARBA00023125"/>
    </source>
</evidence>
<dbReference type="Gene3D" id="3.30.160.60">
    <property type="entry name" value="Classic Zinc Finger"/>
    <property type="match status" value="3"/>
</dbReference>
<evidence type="ECO:0000256" key="10">
    <source>
        <dbReference type="SAM" id="MobiDB-lite"/>
    </source>
</evidence>
<dbReference type="PROSITE" id="PS00028">
    <property type="entry name" value="ZINC_FINGER_C2H2_1"/>
    <property type="match status" value="2"/>
</dbReference>
<dbReference type="FunFam" id="3.30.160.60:FF:000207">
    <property type="entry name" value="zinc finger protein SNAI2"/>
    <property type="match status" value="1"/>
</dbReference>
<dbReference type="GO" id="GO:0005634">
    <property type="term" value="C:nucleus"/>
    <property type="evidence" value="ECO:0007669"/>
    <property type="project" value="UniProtKB-SubCell"/>
</dbReference>
<feature type="region of interest" description="Disordered" evidence="10">
    <location>
        <begin position="95"/>
        <end position="126"/>
    </location>
</feature>
<comment type="caution">
    <text evidence="12">The sequence shown here is derived from an EMBL/GenBank/DDBJ whole genome shotgun (WGS) entry which is preliminary data.</text>
</comment>
<comment type="subcellular location">
    <subcellularLocation>
        <location evidence="1">Nucleus</location>
    </subcellularLocation>
</comment>
<feature type="domain" description="C2H2-type" evidence="11">
    <location>
        <begin position="126"/>
        <end position="153"/>
    </location>
</feature>
<sequence length="204" mass="21720">ALMSPPSPFLLSSPNTVFSPLAPTATPLLPRVPPLATNAFWQQMIYNNLLINIAANQQRMSALAQSSAMLTPSPSTPKSTSSAYSFSSVESLAQSDASPATPRSGRRHAASAAAAAASTPSTGKEVRCPTCGKLFTRPWLLQNHMRVHTGEKPYACDTCGKAFADKSNLRAHTQTHSGIKPFACNRCGKSFALKAYLSKHEESA</sequence>
<dbReference type="PROSITE" id="PS50157">
    <property type="entry name" value="ZINC_FINGER_C2H2_2"/>
    <property type="match status" value="3"/>
</dbReference>
<dbReference type="InterPro" id="IPR036236">
    <property type="entry name" value="Znf_C2H2_sf"/>
</dbReference>
<evidence type="ECO:0000256" key="8">
    <source>
        <dbReference type="ARBA" id="ARBA00037948"/>
    </source>
</evidence>
<dbReference type="SMART" id="SM00355">
    <property type="entry name" value="ZnF_C2H2"/>
    <property type="match status" value="3"/>
</dbReference>
<accession>A0AAV5WB27</accession>
<dbReference type="GO" id="GO:0000978">
    <property type="term" value="F:RNA polymerase II cis-regulatory region sequence-specific DNA binding"/>
    <property type="evidence" value="ECO:0007669"/>
    <property type="project" value="TreeGrafter"/>
</dbReference>
<dbReference type="GO" id="GO:0000981">
    <property type="term" value="F:DNA-binding transcription factor activity, RNA polymerase II-specific"/>
    <property type="evidence" value="ECO:0007669"/>
    <property type="project" value="TreeGrafter"/>
</dbReference>
<comment type="similarity">
    <text evidence="8">Belongs to the snail C2H2-type zinc-finger protein family.</text>
</comment>
<proteinExistence type="inferred from homology"/>
<keyword evidence="6" id="KW-0238">DNA-binding</keyword>
<dbReference type="FunFam" id="3.30.160.60:FF:000043">
    <property type="entry name" value="Scratch family zinc finger 2"/>
    <property type="match status" value="1"/>
</dbReference>
<dbReference type="GO" id="GO:0008270">
    <property type="term" value="F:zinc ion binding"/>
    <property type="evidence" value="ECO:0007669"/>
    <property type="project" value="UniProtKB-KW"/>
</dbReference>
<keyword evidence="7" id="KW-0539">Nucleus</keyword>
<evidence type="ECO:0000256" key="4">
    <source>
        <dbReference type="ARBA" id="ARBA00022771"/>
    </source>
</evidence>
<reference evidence="12" key="1">
    <citation type="submission" date="2023-10" db="EMBL/GenBank/DDBJ databases">
        <title>Genome assembly of Pristionchus species.</title>
        <authorList>
            <person name="Yoshida K."/>
            <person name="Sommer R.J."/>
        </authorList>
    </citation>
    <scope>NUCLEOTIDE SEQUENCE</scope>
    <source>
        <strain evidence="12">RS5133</strain>
    </source>
</reference>
<dbReference type="Proteomes" id="UP001432322">
    <property type="component" value="Unassembled WGS sequence"/>
</dbReference>
<dbReference type="PANTHER" id="PTHR23235">
    <property type="entry name" value="KRUEPPEL-LIKE TRANSCRIPTION FACTOR"/>
    <property type="match status" value="1"/>
</dbReference>
<evidence type="ECO:0000313" key="12">
    <source>
        <dbReference type="EMBL" id="GMT27598.1"/>
    </source>
</evidence>
<dbReference type="PANTHER" id="PTHR23235:SF120">
    <property type="entry name" value="KRUPPEL-LIKE FACTOR 15"/>
    <property type="match status" value="1"/>
</dbReference>
<evidence type="ECO:0000256" key="9">
    <source>
        <dbReference type="PROSITE-ProRule" id="PRU00042"/>
    </source>
</evidence>
<keyword evidence="13" id="KW-1185">Reference proteome</keyword>
<dbReference type="GO" id="GO:2000177">
    <property type="term" value="P:regulation of neural precursor cell proliferation"/>
    <property type="evidence" value="ECO:0007669"/>
    <property type="project" value="UniProtKB-ARBA"/>
</dbReference>